<dbReference type="Proteomes" id="UP000037035">
    <property type="component" value="Unassembled WGS sequence"/>
</dbReference>
<name>A0A0L6USA7_9BASI</name>
<reference evidence="3 4" key="1">
    <citation type="submission" date="2015-08" db="EMBL/GenBank/DDBJ databases">
        <title>Next Generation Sequencing and Analysis of the Genome of Puccinia sorghi L Schw, the Causal Agent of Maize Common Rust.</title>
        <authorList>
            <person name="Rochi L."/>
            <person name="Burguener G."/>
            <person name="Darino M."/>
            <person name="Turjanski A."/>
            <person name="Kreff E."/>
            <person name="Dieguez M.J."/>
            <person name="Sacco F."/>
        </authorList>
    </citation>
    <scope>NUCLEOTIDE SEQUENCE [LARGE SCALE GENOMIC DNA]</scope>
    <source>
        <strain evidence="3 4">RO10H11247</strain>
    </source>
</reference>
<keyword evidence="2" id="KW-0472">Membrane</keyword>
<keyword evidence="2" id="KW-1133">Transmembrane helix</keyword>
<dbReference type="OrthoDB" id="2273864at2759"/>
<evidence type="ECO:0000313" key="4">
    <source>
        <dbReference type="Proteomes" id="UP000037035"/>
    </source>
</evidence>
<dbReference type="PANTHER" id="PTHR35046">
    <property type="entry name" value="ZINC KNUCKLE (CCHC-TYPE) FAMILY PROTEIN"/>
    <property type="match status" value="1"/>
</dbReference>
<keyword evidence="2" id="KW-0812">Transmembrane</keyword>
<comment type="caution">
    <text evidence="3">The sequence shown here is derived from an EMBL/GenBank/DDBJ whole genome shotgun (WGS) entry which is preliminary data.</text>
</comment>
<evidence type="ECO:0000256" key="1">
    <source>
        <dbReference type="SAM" id="MobiDB-lite"/>
    </source>
</evidence>
<feature type="non-terminal residue" evidence="3">
    <location>
        <position position="1"/>
    </location>
</feature>
<sequence length="440" mass="50735">KWHSYLLSLSEPFEFLTDHNALKYFMSSEQWFQKLYHIKKTFTPERGRPLPIITLIIDPCCRDIQSNITLYLKDYSISKNYLPFYKEKIVAPDNPSLKLSILESRHYSPLADVRDYFNSCYDCNRNKSSNHWKYGLLQPLPILPLPWNSLSMAFISQLPLLNGYDAILVVIDCFSKIMVFLIKLLVIMVHCLCPLFGLLCSPMERLKESTKYLNNIFEFLSAISRMIGASGSLWQNFFQTLYGINPIFDPNHVSFKSNFELTLKQPVNAKNNKLINFASNLPLSTSKAWSIQNQISCFKECFQTFDSFEMEGNPPSFSCFPPRASQGSIPRQNSSSSRTRQRSRSPGENYNTSSNGLVISPTKIELPGNPPTIFETLLTWFKTFIQPILTNLVNLKSFSSILKHSLNSYLIFKLCCFTRFPLFLSFVILNSLYFDFFSLT</sequence>
<gene>
    <name evidence="3" type="ORF">VP01_3961g1</name>
</gene>
<dbReference type="VEuPathDB" id="FungiDB:VP01_3961g1"/>
<dbReference type="PANTHER" id="PTHR35046:SF23">
    <property type="entry name" value="NUCLEOTIDYLTRANSFERASE, RIBONUCLEASE H"/>
    <property type="match status" value="1"/>
</dbReference>
<feature type="transmembrane region" description="Helical" evidence="2">
    <location>
        <begin position="410"/>
        <end position="434"/>
    </location>
</feature>
<keyword evidence="4" id="KW-1185">Reference proteome</keyword>
<feature type="transmembrane region" description="Helical" evidence="2">
    <location>
        <begin position="177"/>
        <end position="199"/>
    </location>
</feature>
<feature type="compositionally biased region" description="Polar residues" evidence="1">
    <location>
        <begin position="346"/>
        <end position="356"/>
    </location>
</feature>
<accession>A0A0L6USA7</accession>
<organism evidence="3 4">
    <name type="scientific">Puccinia sorghi</name>
    <dbReference type="NCBI Taxonomy" id="27349"/>
    <lineage>
        <taxon>Eukaryota</taxon>
        <taxon>Fungi</taxon>
        <taxon>Dikarya</taxon>
        <taxon>Basidiomycota</taxon>
        <taxon>Pucciniomycotina</taxon>
        <taxon>Pucciniomycetes</taxon>
        <taxon>Pucciniales</taxon>
        <taxon>Pucciniaceae</taxon>
        <taxon>Puccinia</taxon>
    </lineage>
</organism>
<feature type="region of interest" description="Disordered" evidence="1">
    <location>
        <begin position="323"/>
        <end position="356"/>
    </location>
</feature>
<dbReference type="EMBL" id="LAVV01009014">
    <property type="protein sequence ID" value="KNZ51423.1"/>
    <property type="molecule type" value="Genomic_DNA"/>
</dbReference>
<proteinExistence type="predicted"/>
<dbReference type="AlphaFoldDB" id="A0A0L6USA7"/>
<evidence type="ECO:0000256" key="2">
    <source>
        <dbReference type="SAM" id="Phobius"/>
    </source>
</evidence>
<evidence type="ECO:0000313" key="3">
    <source>
        <dbReference type="EMBL" id="KNZ51423.1"/>
    </source>
</evidence>
<protein>
    <submittedName>
        <fullName evidence="3">Uncharacterized protein</fullName>
    </submittedName>
</protein>